<evidence type="ECO:0000256" key="5">
    <source>
        <dbReference type="ARBA" id="ARBA00022786"/>
    </source>
</evidence>
<evidence type="ECO:0000313" key="11">
    <source>
        <dbReference type="Proteomes" id="UP000245609"/>
    </source>
</evidence>
<dbReference type="STRING" id="133381.A0A2T9ZBV8"/>
<evidence type="ECO:0000256" key="4">
    <source>
        <dbReference type="ARBA" id="ARBA00022670"/>
    </source>
</evidence>
<dbReference type="EMBL" id="MBFS01000625">
    <property type="protein sequence ID" value="PVV02083.1"/>
    <property type="molecule type" value="Genomic_DNA"/>
</dbReference>
<dbReference type="PROSITE" id="PS00973">
    <property type="entry name" value="USP_2"/>
    <property type="match status" value="1"/>
</dbReference>
<keyword evidence="4" id="KW-0645">Protease</keyword>
<dbReference type="PANTHER" id="PTHR21646:SF24">
    <property type="entry name" value="UBIQUITIN CARBOXYL-TERMINAL HYDROLASE"/>
    <property type="match status" value="1"/>
</dbReference>
<feature type="region of interest" description="Disordered" evidence="8">
    <location>
        <begin position="336"/>
        <end position="377"/>
    </location>
</feature>
<feature type="region of interest" description="Disordered" evidence="8">
    <location>
        <begin position="1"/>
        <end position="22"/>
    </location>
</feature>
<feature type="region of interest" description="Disordered" evidence="8">
    <location>
        <begin position="278"/>
        <end position="299"/>
    </location>
</feature>
<organism evidence="10 11">
    <name type="scientific">Smittium megazygosporum</name>
    <dbReference type="NCBI Taxonomy" id="133381"/>
    <lineage>
        <taxon>Eukaryota</taxon>
        <taxon>Fungi</taxon>
        <taxon>Fungi incertae sedis</taxon>
        <taxon>Zoopagomycota</taxon>
        <taxon>Kickxellomycotina</taxon>
        <taxon>Harpellomycetes</taxon>
        <taxon>Harpellales</taxon>
        <taxon>Legeriomycetaceae</taxon>
        <taxon>Smittium</taxon>
    </lineage>
</organism>
<comment type="similarity">
    <text evidence="2">Belongs to the peptidase C19 family.</text>
</comment>
<proteinExistence type="inferred from homology"/>
<evidence type="ECO:0000256" key="1">
    <source>
        <dbReference type="ARBA" id="ARBA00000707"/>
    </source>
</evidence>
<sequence length="1540" mass="175527">MDDSICSSLEKEGNDTRRKRMRPNRTLEIPRHMLKDPDSLNLNEKISKSRLLELELDRICFEVPFIMNKTLSFSGCLFLFFEDILLSESHDFSESHILYMVDFEWLINFQKLLKEKKPTESKVKHLSEIPDYLMFLKKTDYSIQTKNLIQVFHSILSDGIMQETKIGFIHKPVWDILVRIFVNSNVYILQEVHIQKNNTAYEFDLKNLEFVFHSDYSPDSPASYCCITNWDDIMKYYNKNNELSGPFPSVYEESMLSILHKDLTNYLELENMKSLISESTNTNEDKGRDQNKTAGFDNSEELEINWVEPTKPTDIANINSLSLTNELNRKLTVSSHNINSNNSDVLRTRPISNHSSNSDSIHNNLDVPTNPSSSVSSISLENESVTPFVSLGIDVQPTVPMLDSNLDYPIPHFTSLSTETRSTYSQSLNMEIENPSAVHSPMQNDFDNSTSTFAEQNTDTHSTEHKQVKPGLCGLVNLGNTCYMNSALQCLSNIKELTNYFISSAYKSEINRDNPIGMSGLFADEYNNLLLNLWSKQNESYAPRQFKVTIGRFLTQFAGYQQQDAPEFLSLFLDGLHEDLNRILKKPYIELQDSGERPDFEVSNEQWDAYKQRNDSIIVDLFQGQLKSSVTCPVCDKRSTVFDPFMYLTLLLPSDHSICLNILFVPSDFKIRPTWIQLTADNRNSILHLKDTISRLTRVNTEHILLSETFMGRTFKIYDNNDPLQNLEGQIVYSANEVVSQSDPYTPKKQATIQVLFSELDEDDTSSKERSFRGFESPVLFGHPVLLTLYGDSDFSSPAEDGAIVAKLALVYKSIIQSLNQWIDPKYASLLDFFSKSFETFLSSSSGLLDDTGLTNSESKLLIDALSTILTLIRLSIYNPGPQPGIDSSFLGPGRTLSEIGHVSSSPAIVAINPFGGSSVDNVVNSQSFKKFEKKVMHRDLKKLPIEFKENIIKTPSALSNDDKSEEIDILDIEAEDSTSGHLLSTFNSDVVLSNGDTIVCELNLTVLGELLNKFISDNVEPGNYLSDIWKWNKHPYFPFSTYSSLHHKKRKNLKKNTNFEATSSDVEPSQVEFPTIKTILSNDCKSFESEFKTLEQINNIEKKSDNVGTIDIYDCLHEFISEEQLDEQESWHCSNCREFRQAKKKLDLWRLPKVLIIHLKRFDHSKAWSKKINTFVDFPLEGLELKDFLVGNNYGTNWDDFSQENLLPHNTVYDLYATCNHFGGYGGGHYTASVLHSDTNQWHYYNDSHVSRILDPAKEVINESAYVLFYKSRTLESSEIYTKILQKKLLEDIDSTEIGMKLDSNSIPLNIPQDSNEEHDSLSHTLMDDLPKFSQIPTERSITEKSTAIILRNTDSTSFTYVSLYDNKNMPAVPNSNSLEHLDSGADILVLNALETPELNAGSVKNAGESNFYEEENDTLDLVKAQKVENTKVMQHQDEKSPLEIPKITKDIAESNDSSLAELSKSFGFIQSGENITVVDSKEFPNDTTQRDYNYYDQDRKCTYENKNDVFSSSLKLENRARSFSNISCSRKEKFDYQR</sequence>
<feature type="compositionally biased region" description="Low complexity" evidence="8">
    <location>
        <begin position="351"/>
        <end position="364"/>
    </location>
</feature>
<dbReference type="GO" id="GO:0006508">
    <property type="term" value="P:proteolysis"/>
    <property type="evidence" value="ECO:0007669"/>
    <property type="project" value="UniProtKB-KW"/>
</dbReference>
<feature type="domain" description="USP" evidence="9">
    <location>
        <begin position="473"/>
        <end position="1274"/>
    </location>
</feature>
<evidence type="ECO:0000256" key="8">
    <source>
        <dbReference type="SAM" id="MobiDB-lite"/>
    </source>
</evidence>
<comment type="catalytic activity">
    <reaction evidence="1">
        <text>Thiol-dependent hydrolysis of ester, thioester, amide, peptide and isopeptide bonds formed by the C-terminal Gly of ubiquitin (a 76-residue protein attached to proteins as an intracellular targeting signal).</text>
        <dbReference type="EC" id="3.4.19.12"/>
    </reaction>
</comment>
<protein>
    <recommendedName>
        <fullName evidence="3">ubiquitinyl hydrolase 1</fullName>
        <ecNumber evidence="3">3.4.19.12</ecNumber>
    </recommendedName>
</protein>
<comment type="caution">
    <text evidence="10">The sequence shown here is derived from an EMBL/GenBank/DDBJ whole genome shotgun (WGS) entry which is preliminary data.</text>
</comment>
<gene>
    <name evidence="10" type="ORF">BB560_003475</name>
</gene>
<evidence type="ECO:0000256" key="2">
    <source>
        <dbReference type="ARBA" id="ARBA00009085"/>
    </source>
</evidence>
<dbReference type="EC" id="3.4.19.12" evidence="3"/>
<dbReference type="SUPFAM" id="SSF54001">
    <property type="entry name" value="Cysteine proteinases"/>
    <property type="match status" value="1"/>
</dbReference>
<accession>A0A2T9ZBV8</accession>
<reference evidence="10 11" key="1">
    <citation type="journal article" date="2018" name="MBio">
        <title>Comparative Genomics Reveals the Core Gene Toolbox for the Fungus-Insect Symbiosis.</title>
        <authorList>
            <person name="Wang Y."/>
            <person name="Stata M."/>
            <person name="Wang W."/>
            <person name="Stajich J.E."/>
            <person name="White M.M."/>
            <person name="Moncalvo J.M."/>
        </authorList>
    </citation>
    <scope>NUCLEOTIDE SEQUENCE [LARGE SCALE GENOMIC DNA]</scope>
    <source>
        <strain evidence="10 11">SC-DP-2</strain>
    </source>
</reference>
<dbReference type="GO" id="GO:0016579">
    <property type="term" value="P:protein deubiquitination"/>
    <property type="evidence" value="ECO:0007669"/>
    <property type="project" value="InterPro"/>
</dbReference>
<evidence type="ECO:0000259" key="9">
    <source>
        <dbReference type="PROSITE" id="PS50235"/>
    </source>
</evidence>
<keyword evidence="11" id="KW-1185">Reference proteome</keyword>
<dbReference type="InterPro" id="IPR028889">
    <property type="entry name" value="USP"/>
</dbReference>
<evidence type="ECO:0000313" key="10">
    <source>
        <dbReference type="EMBL" id="PVV02083.1"/>
    </source>
</evidence>
<keyword evidence="6" id="KW-0378">Hydrolase</keyword>
<dbReference type="Pfam" id="PF00443">
    <property type="entry name" value="UCH"/>
    <property type="match status" value="1"/>
</dbReference>
<dbReference type="InterPro" id="IPR018200">
    <property type="entry name" value="USP_CS"/>
</dbReference>
<dbReference type="PROSITE" id="PS00972">
    <property type="entry name" value="USP_1"/>
    <property type="match status" value="1"/>
</dbReference>
<dbReference type="InterPro" id="IPR050185">
    <property type="entry name" value="Ub_carboxyl-term_hydrolase"/>
</dbReference>
<dbReference type="Gene3D" id="3.90.70.10">
    <property type="entry name" value="Cysteine proteinases"/>
    <property type="match status" value="2"/>
</dbReference>
<name>A0A2T9ZBV8_9FUNG</name>
<evidence type="ECO:0000256" key="3">
    <source>
        <dbReference type="ARBA" id="ARBA00012759"/>
    </source>
</evidence>
<keyword evidence="5" id="KW-0833">Ubl conjugation pathway</keyword>
<dbReference type="GO" id="GO:0004843">
    <property type="term" value="F:cysteine-type deubiquitinase activity"/>
    <property type="evidence" value="ECO:0007669"/>
    <property type="project" value="UniProtKB-EC"/>
</dbReference>
<dbReference type="PROSITE" id="PS50235">
    <property type="entry name" value="USP_3"/>
    <property type="match status" value="1"/>
</dbReference>
<keyword evidence="7" id="KW-0788">Thiol protease</keyword>
<dbReference type="InterPro" id="IPR001394">
    <property type="entry name" value="Peptidase_C19_UCH"/>
</dbReference>
<feature type="compositionally biased region" description="Polar residues" evidence="8">
    <location>
        <begin position="336"/>
        <end position="345"/>
    </location>
</feature>
<dbReference type="OrthoDB" id="292964at2759"/>
<dbReference type="CDD" id="cd02674">
    <property type="entry name" value="Peptidase_C19R"/>
    <property type="match status" value="1"/>
</dbReference>
<dbReference type="InterPro" id="IPR038765">
    <property type="entry name" value="Papain-like_cys_pep_sf"/>
</dbReference>
<evidence type="ECO:0000256" key="6">
    <source>
        <dbReference type="ARBA" id="ARBA00022801"/>
    </source>
</evidence>
<evidence type="ECO:0000256" key="7">
    <source>
        <dbReference type="ARBA" id="ARBA00022807"/>
    </source>
</evidence>
<dbReference type="PANTHER" id="PTHR21646">
    <property type="entry name" value="UBIQUITIN CARBOXYL-TERMINAL HYDROLASE"/>
    <property type="match status" value="1"/>
</dbReference>
<dbReference type="Proteomes" id="UP000245609">
    <property type="component" value="Unassembled WGS sequence"/>
</dbReference>